<keyword evidence="2" id="KW-0732">Signal</keyword>
<reference evidence="3 4" key="1">
    <citation type="submission" date="2023-11" db="EMBL/GenBank/DDBJ databases">
        <authorList>
            <person name="Okamura Y."/>
        </authorList>
    </citation>
    <scope>NUCLEOTIDE SEQUENCE [LARGE SCALE GENOMIC DNA]</scope>
</reference>
<feature type="signal peptide" evidence="2">
    <location>
        <begin position="1"/>
        <end position="18"/>
    </location>
</feature>
<gene>
    <name evidence="3" type="ORF">LNINA_LOCUS4407</name>
</gene>
<evidence type="ECO:0000313" key="4">
    <source>
        <dbReference type="Proteomes" id="UP001497472"/>
    </source>
</evidence>
<sequence length="271" mass="30819">MAKLKALVLLAIALECNGHLRLLGDILSGAHDRIHSKVQDVAGAVLGGLTHGVNLEFHSHIGVNEQQRPGYGQLNPNQNVYNPHRRPDETVVVVVEEQGNGENNKRPPYYPDHYQGNNPINQQYNPQSDYSQNENQFNGPPKYGNHYNRPDYEQNGHNYGHFDTERPYFNQNNVDRPNINDNNRGDGQQNVYGTHTQHPDQPTTEVIKRPIEESTTKKDDDDDDRPFFVPLNPNEYVYGGDQINVTAPKRETVDKAIENGDYNLDVRSKEK</sequence>
<feature type="region of interest" description="Disordered" evidence="1">
    <location>
        <begin position="66"/>
        <end position="85"/>
    </location>
</feature>
<feature type="region of interest" description="Disordered" evidence="1">
    <location>
        <begin position="170"/>
        <end position="234"/>
    </location>
</feature>
<evidence type="ECO:0000313" key="3">
    <source>
        <dbReference type="EMBL" id="CAK1544685.1"/>
    </source>
</evidence>
<feature type="compositionally biased region" description="Basic and acidic residues" evidence="1">
    <location>
        <begin position="206"/>
        <end position="219"/>
    </location>
</feature>
<comment type="caution">
    <text evidence="3">The sequence shown here is derived from an EMBL/GenBank/DDBJ whole genome shotgun (WGS) entry which is preliminary data.</text>
</comment>
<proteinExistence type="predicted"/>
<accession>A0AAV1J8Y8</accession>
<feature type="chain" id="PRO_5043684857" description="GATA zinc finger domain-containing protein 14-like" evidence="2">
    <location>
        <begin position="19"/>
        <end position="271"/>
    </location>
</feature>
<evidence type="ECO:0000256" key="1">
    <source>
        <dbReference type="SAM" id="MobiDB-lite"/>
    </source>
</evidence>
<dbReference type="AlphaFoldDB" id="A0AAV1J8Y8"/>
<dbReference type="EMBL" id="CAVLEF010000006">
    <property type="protein sequence ID" value="CAK1544685.1"/>
    <property type="molecule type" value="Genomic_DNA"/>
</dbReference>
<feature type="compositionally biased region" description="Low complexity" evidence="1">
    <location>
        <begin position="170"/>
        <end position="182"/>
    </location>
</feature>
<protein>
    <recommendedName>
        <fullName evidence="5">GATA zinc finger domain-containing protein 14-like</fullName>
    </recommendedName>
</protein>
<evidence type="ECO:0000256" key="2">
    <source>
        <dbReference type="SAM" id="SignalP"/>
    </source>
</evidence>
<name>A0AAV1J8Y8_9NEOP</name>
<feature type="region of interest" description="Disordered" evidence="1">
    <location>
        <begin position="98"/>
        <end position="148"/>
    </location>
</feature>
<keyword evidence="4" id="KW-1185">Reference proteome</keyword>
<dbReference type="Proteomes" id="UP001497472">
    <property type="component" value="Unassembled WGS sequence"/>
</dbReference>
<feature type="compositionally biased region" description="Polar residues" evidence="1">
    <location>
        <begin position="115"/>
        <end position="138"/>
    </location>
</feature>
<evidence type="ECO:0008006" key="5">
    <source>
        <dbReference type="Google" id="ProtNLM"/>
    </source>
</evidence>
<feature type="compositionally biased region" description="Polar residues" evidence="1">
    <location>
        <begin position="185"/>
        <end position="204"/>
    </location>
</feature>
<organism evidence="3 4">
    <name type="scientific">Leptosia nina</name>
    <dbReference type="NCBI Taxonomy" id="320188"/>
    <lineage>
        <taxon>Eukaryota</taxon>
        <taxon>Metazoa</taxon>
        <taxon>Ecdysozoa</taxon>
        <taxon>Arthropoda</taxon>
        <taxon>Hexapoda</taxon>
        <taxon>Insecta</taxon>
        <taxon>Pterygota</taxon>
        <taxon>Neoptera</taxon>
        <taxon>Endopterygota</taxon>
        <taxon>Lepidoptera</taxon>
        <taxon>Glossata</taxon>
        <taxon>Ditrysia</taxon>
        <taxon>Papilionoidea</taxon>
        <taxon>Pieridae</taxon>
        <taxon>Pierinae</taxon>
        <taxon>Leptosia</taxon>
    </lineage>
</organism>